<proteinExistence type="predicted"/>
<dbReference type="RefSeq" id="WP_010937155.1">
    <property type="nucleotide sequence ID" value="NC_002936.3"/>
</dbReference>
<reference evidence="1 2" key="1">
    <citation type="journal article" date="2005" name="Science">
        <title>Genome sequence of the PCE-dechlorinating bacterium Dehalococcoides ethenogenes.</title>
        <authorList>
            <person name="Seshadri R."/>
            <person name="Adrian L."/>
            <person name="Fouts D.E."/>
            <person name="Eisen J.A."/>
            <person name="Phillippy A.M."/>
            <person name="Methe B.A."/>
            <person name="Ward N.L."/>
            <person name="Nelson W.C."/>
            <person name="Deboy R.T."/>
            <person name="Khouri H.M."/>
            <person name="Kolonay J.F."/>
            <person name="Dodson R.J."/>
            <person name="Daugherty S.C."/>
            <person name="Brinkac L.M."/>
            <person name="Sullivan S.A."/>
            <person name="Madupu R."/>
            <person name="Nelson K.E."/>
            <person name="Kang K.H."/>
            <person name="Impraim M."/>
            <person name="Tran K."/>
            <person name="Robinson J.M."/>
            <person name="Forberger H.A."/>
            <person name="Fraser C.M."/>
            <person name="Zinder S.H."/>
            <person name="Heidelberg J.F."/>
        </authorList>
    </citation>
    <scope>NUCLEOTIDE SEQUENCE [LARGE SCALE GENOMIC DNA]</scope>
    <source>
        <strain evidence="2">ATCC BAA-2266 / KCTC 15142 / 195</strain>
    </source>
</reference>
<evidence type="ECO:0000313" key="2">
    <source>
        <dbReference type="Proteomes" id="UP000008289"/>
    </source>
</evidence>
<dbReference type="AlphaFoldDB" id="Q3Z6H1"/>
<dbReference type="EMBL" id="CP000027">
    <property type="protein sequence ID" value="AAW39341.1"/>
    <property type="molecule type" value="Genomic_DNA"/>
</dbReference>
<organism evidence="1 2">
    <name type="scientific">Dehalococcoides mccartyi (strain ATCC BAA-2266 / KCTC 15142 / 195)</name>
    <name type="common">Dehalococcoides ethenogenes (strain 195)</name>
    <dbReference type="NCBI Taxonomy" id="243164"/>
    <lineage>
        <taxon>Bacteria</taxon>
        <taxon>Bacillati</taxon>
        <taxon>Chloroflexota</taxon>
        <taxon>Dehalococcoidia</taxon>
        <taxon>Dehalococcoidales</taxon>
        <taxon>Dehalococcoidaceae</taxon>
        <taxon>Dehalococcoides</taxon>
    </lineage>
</organism>
<dbReference type="InParanoid" id="Q3Z6H1"/>
<dbReference type="HOGENOM" id="CLU_1003710_0_0_0"/>
<dbReference type="eggNOG" id="ENOG5033KQZ">
    <property type="taxonomic scope" value="Bacteria"/>
</dbReference>
<sequence>MNKSTSVYFCKLAYIPQMTLFQPYPVENFEDAIRDIISPDKSINRYGRTWRFSLPRNFDGFLAGKLGFVSVGIEKKTNYDEQAMDFTEEIVNARQSNYVYWILDLHTHILTFETKTPDIRYQSFRGAFEGFLDYTNGMEIEDLVESTQFNDWSKSVDSILTFTANLRAPNPDYSKHPKLVGQILENTNADKAKIVLKKAKGYGSLKIESTIQDLVKYGESGYSTISACGEKDGRTKIFDSKKRIPVEKIGEPLPKDDNSIWKILISAYNKFINRSCS</sequence>
<dbReference type="GeneID" id="3229300"/>
<keyword evidence="2" id="KW-1185">Reference proteome</keyword>
<name>Q3Z6H1_DEHM1</name>
<accession>Q3Z6H1</accession>
<gene>
    <name evidence="1" type="ordered locus">DET1478</name>
</gene>
<dbReference type="KEGG" id="det:DET1478"/>
<evidence type="ECO:0000313" key="1">
    <source>
        <dbReference type="EMBL" id="AAW39341.1"/>
    </source>
</evidence>
<dbReference type="PATRIC" id="fig|243164.10.peg.1395"/>
<dbReference type="Proteomes" id="UP000008289">
    <property type="component" value="Chromosome"/>
</dbReference>
<protein>
    <submittedName>
        <fullName evidence="1">Uncharacterized protein</fullName>
    </submittedName>
</protein>